<sequence length="288" mass="33243">MKKTLPNFKQYVSCPTRGEKTLYLLYANVKDAYSSSPLHPLGRSDHNLVHLNPCYVPLVKQQPVTTRTARRWSEEAIETLPGCFEVTVWQALCEPHGEDIDGLTKCITDYINFCVDCNVPTRTVHCYSNNKPWVTRDIKAILNAKKRAFRAGNREEVKTIQVDLRVKIREAKEKYRRKLKRQLQQNNMRKVRRQLERLVPVPKTPRPSGSKDYRPVALTSHTMKALQRLVLEQLQPVVKPLLDSLQFAYQPQLGVEDAIIYLLNRAYAHLDKLASTVRVMFFDLVLGS</sequence>
<name>A0AAD7T2G9_9TELE</name>
<dbReference type="Proteomes" id="UP001221898">
    <property type="component" value="Unassembled WGS sequence"/>
</dbReference>
<dbReference type="EMBL" id="JAINUG010000019">
    <property type="protein sequence ID" value="KAJ8412582.1"/>
    <property type="molecule type" value="Genomic_DNA"/>
</dbReference>
<dbReference type="PANTHER" id="PTHR47510:SF3">
    <property type="entry name" value="ENDO_EXONUCLEASE_PHOSPHATASE DOMAIN-CONTAINING PROTEIN"/>
    <property type="match status" value="1"/>
</dbReference>
<organism evidence="1 2">
    <name type="scientific">Aldrovandia affinis</name>
    <dbReference type="NCBI Taxonomy" id="143900"/>
    <lineage>
        <taxon>Eukaryota</taxon>
        <taxon>Metazoa</taxon>
        <taxon>Chordata</taxon>
        <taxon>Craniata</taxon>
        <taxon>Vertebrata</taxon>
        <taxon>Euteleostomi</taxon>
        <taxon>Actinopterygii</taxon>
        <taxon>Neopterygii</taxon>
        <taxon>Teleostei</taxon>
        <taxon>Notacanthiformes</taxon>
        <taxon>Halosauridae</taxon>
        <taxon>Aldrovandia</taxon>
    </lineage>
</organism>
<proteinExistence type="predicted"/>
<evidence type="ECO:0000313" key="1">
    <source>
        <dbReference type="EMBL" id="KAJ8412582.1"/>
    </source>
</evidence>
<evidence type="ECO:0000313" key="2">
    <source>
        <dbReference type="Proteomes" id="UP001221898"/>
    </source>
</evidence>
<reference evidence="1" key="1">
    <citation type="journal article" date="2023" name="Science">
        <title>Genome structures resolve the early diversification of teleost fishes.</title>
        <authorList>
            <person name="Parey E."/>
            <person name="Louis A."/>
            <person name="Montfort J."/>
            <person name="Bouchez O."/>
            <person name="Roques C."/>
            <person name="Iampietro C."/>
            <person name="Lluch J."/>
            <person name="Castinel A."/>
            <person name="Donnadieu C."/>
            <person name="Desvignes T."/>
            <person name="Floi Bucao C."/>
            <person name="Jouanno E."/>
            <person name="Wen M."/>
            <person name="Mejri S."/>
            <person name="Dirks R."/>
            <person name="Jansen H."/>
            <person name="Henkel C."/>
            <person name="Chen W.J."/>
            <person name="Zahm M."/>
            <person name="Cabau C."/>
            <person name="Klopp C."/>
            <person name="Thompson A.W."/>
            <person name="Robinson-Rechavi M."/>
            <person name="Braasch I."/>
            <person name="Lecointre G."/>
            <person name="Bobe J."/>
            <person name="Postlethwait J.H."/>
            <person name="Berthelot C."/>
            <person name="Roest Crollius H."/>
            <person name="Guiguen Y."/>
        </authorList>
    </citation>
    <scope>NUCLEOTIDE SEQUENCE</scope>
    <source>
        <strain evidence="1">NC1722</strain>
    </source>
</reference>
<comment type="caution">
    <text evidence="1">The sequence shown here is derived from an EMBL/GenBank/DDBJ whole genome shotgun (WGS) entry which is preliminary data.</text>
</comment>
<dbReference type="PANTHER" id="PTHR47510">
    <property type="entry name" value="REVERSE TRANSCRIPTASE DOMAIN-CONTAINING PROTEIN"/>
    <property type="match status" value="1"/>
</dbReference>
<keyword evidence="2" id="KW-1185">Reference proteome</keyword>
<dbReference type="AlphaFoldDB" id="A0AAD7T2G9"/>
<protein>
    <submittedName>
        <fullName evidence="1">Uncharacterized protein</fullName>
    </submittedName>
</protein>
<accession>A0AAD7T2G9</accession>
<gene>
    <name evidence="1" type="ORF">AAFF_G00129180</name>
</gene>